<organism evidence="3">
    <name type="scientific">Selaginella moellendorffii</name>
    <name type="common">Spikemoss</name>
    <dbReference type="NCBI Taxonomy" id="88036"/>
    <lineage>
        <taxon>Eukaryota</taxon>
        <taxon>Viridiplantae</taxon>
        <taxon>Streptophyta</taxon>
        <taxon>Embryophyta</taxon>
        <taxon>Tracheophyta</taxon>
        <taxon>Lycopodiopsida</taxon>
        <taxon>Selaginellales</taxon>
        <taxon>Selaginellaceae</taxon>
        <taxon>Selaginella</taxon>
    </lineage>
</organism>
<reference evidence="2 3" key="1">
    <citation type="journal article" date="2011" name="Science">
        <title>The Selaginella genome identifies genetic changes associated with the evolution of vascular plants.</title>
        <authorList>
            <person name="Banks J.A."/>
            <person name="Nishiyama T."/>
            <person name="Hasebe M."/>
            <person name="Bowman J.L."/>
            <person name="Gribskov M."/>
            <person name="dePamphilis C."/>
            <person name="Albert V.A."/>
            <person name="Aono N."/>
            <person name="Aoyama T."/>
            <person name="Ambrose B.A."/>
            <person name="Ashton N.W."/>
            <person name="Axtell M.J."/>
            <person name="Barker E."/>
            <person name="Barker M.S."/>
            <person name="Bennetzen J.L."/>
            <person name="Bonawitz N.D."/>
            <person name="Chapple C."/>
            <person name="Cheng C."/>
            <person name="Correa L.G."/>
            <person name="Dacre M."/>
            <person name="DeBarry J."/>
            <person name="Dreyer I."/>
            <person name="Elias M."/>
            <person name="Engstrom E.M."/>
            <person name="Estelle M."/>
            <person name="Feng L."/>
            <person name="Finet C."/>
            <person name="Floyd S.K."/>
            <person name="Frommer W.B."/>
            <person name="Fujita T."/>
            <person name="Gramzow L."/>
            <person name="Gutensohn M."/>
            <person name="Harholt J."/>
            <person name="Hattori M."/>
            <person name="Heyl A."/>
            <person name="Hirai T."/>
            <person name="Hiwatashi Y."/>
            <person name="Ishikawa M."/>
            <person name="Iwata M."/>
            <person name="Karol K.G."/>
            <person name="Koehler B."/>
            <person name="Kolukisaoglu U."/>
            <person name="Kubo M."/>
            <person name="Kurata T."/>
            <person name="Lalonde S."/>
            <person name="Li K."/>
            <person name="Li Y."/>
            <person name="Litt A."/>
            <person name="Lyons E."/>
            <person name="Manning G."/>
            <person name="Maruyama T."/>
            <person name="Michael T.P."/>
            <person name="Mikami K."/>
            <person name="Miyazaki S."/>
            <person name="Morinaga S."/>
            <person name="Murata T."/>
            <person name="Mueller-Roeber B."/>
            <person name="Nelson D.R."/>
            <person name="Obara M."/>
            <person name="Oguri Y."/>
            <person name="Olmstead R.G."/>
            <person name="Onodera N."/>
            <person name="Petersen B.L."/>
            <person name="Pils B."/>
            <person name="Prigge M."/>
            <person name="Rensing S.A."/>
            <person name="Riano-Pachon D.M."/>
            <person name="Roberts A.W."/>
            <person name="Sato Y."/>
            <person name="Scheller H.V."/>
            <person name="Schulz B."/>
            <person name="Schulz C."/>
            <person name="Shakirov E.V."/>
            <person name="Shibagaki N."/>
            <person name="Shinohara N."/>
            <person name="Shippen D.E."/>
            <person name="Soerensen I."/>
            <person name="Sotooka R."/>
            <person name="Sugimoto N."/>
            <person name="Sugita M."/>
            <person name="Sumikawa N."/>
            <person name="Tanurdzic M."/>
            <person name="Theissen G."/>
            <person name="Ulvskov P."/>
            <person name="Wakazuki S."/>
            <person name="Weng J.K."/>
            <person name="Willats W.W."/>
            <person name="Wipf D."/>
            <person name="Wolf P.G."/>
            <person name="Yang L."/>
            <person name="Zimmer A.D."/>
            <person name="Zhu Q."/>
            <person name="Mitros T."/>
            <person name="Hellsten U."/>
            <person name="Loque D."/>
            <person name="Otillar R."/>
            <person name="Salamov A."/>
            <person name="Schmutz J."/>
            <person name="Shapiro H."/>
            <person name="Lindquist E."/>
            <person name="Lucas S."/>
            <person name="Rokhsar D."/>
            <person name="Grigoriev I.V."/>
        </authorList>
    </citation>
    <scope>NUCLEOTIDE SEQUENCE [LARGE SCALE GENOMIC DNA]</scope>
</reference>
<dbReference type="HOGENOM" id="CLU_018270_0_0_1"/>
<feature type="compositionally biased region" description="Polar residues" evidence="1">
    <location>
        <begin position="551"/>
        <end position="562"/>
    </location>
</feature>
<dbReference type="Gramene" id="EFJ23339">
    <property type="protein sequence ID" value="EFJ23339"/>
    <property type="gene ID" value="SELMODRAFT_415693"/>
</dbReference>
<dbReference type="Proteomes" id="UP000001514">
    <property type="component" value="Unassembled WGS sequence"/>
</dbReference>
<name>D8RWY1_SELML</name>
<dbReference type="EMBL" id="GL377593">
    <property type="protein sequence ID" value="EFJ23339.1"/>
    <property type="molecule type" value="Genomic_DNA"/>
</dbReference>
<feature type="compositionally biased region" description="Basic and acidic residues" evidence="1">
    <location>
        <begin position="536"/>
        <end position="550"/>
    </location>
</feature>
<proteinExistence type="predicted"/>
<feature type="region of interest" description="Disordered" evidence="1">
    <location>
        <begin position="536"/>
        <end position="562"/>
    </location>
</feature>
<protein>
    <submittedName>
        <fullName evidence="2">Uncharacterized protein</fullName>
    </submittedName>
</protein>
<accession>D8RWY1</accession>
<keyword evidence="3" id="KW-1185">Reference proteome</keyword>
<evidence type="ECO:0000313" key="2">
    <source>
        <dbReference type="EMBL" id="EFJ23339.1"/>
    </source>
</evidence>
<dbReference type="InParanoid" id="D8RWY1"/>
<dbReference type="AlphaFoldDB" id="D8RWY1"/>
<evidence type="ECO:0000313" key="3">
    <source>
        <dbReference type="Proteomes" id="UP000001514"/>
    </source>
</evidence>
<sequence length="671" mass="75192">MASSAEPMEVDDPVSGSVVEGQISAVEVQITAVEGQLEQPNDPKKEKRLVKKEEQLRNKQEQLRGLLLKSKEPGKADGTVAHVDSLLDKFWDELPKPNLEYLKPDGFLVDFLVCKVPLSKAPTDEYPRLLWHALDQPFEASKHIMDVTSKARPTLTVLFNVSGSGKTRTLYEIAVAQRGPFFVGCVGAEGSGDLKLAVSKLLKLYPTGGIPEVSAAICLKAMLISRFYLLRHLEKMDSTGQAWLFKQVAMPLFEHKDPFMLLPSRLLDLIRTERDLKLVEGNFQGVLDRLRGSWDGPIIFDECQIINTWLEKRFSSPSLGFCTKSFLDILIPALIHSGFRKFYYASTEAMLIRPQDISRTLGRASIIVFHGFGGFITVEDFKTYAGKLLQSVDGIDMQRVCDLYKGRYKFFVTALEHFIGSKRPLEQATEFLIDFFEKMCTSTLKELEVILYHQMFGSMSTLLNVNNLSLSLVKFGLAWLSSGNSVALEDLDKFSAKQDRDTWIRLEEPAIFRALFHYFWSQPRVFDTTTATAISSHEDPRRASSDHPDKQQFNAKGQGSTVTVGLESQRQVAMGLMVAGALDGKAVPAIYFEVANVVKPRVATKLVTRMCGKSHIHGANCYTLEKYLKGVEGQANVFPRPQKRQKVEDIQPLCKKVDIQPLCGAKTCLCI</sequence>
<evidence type="ECO:0000256" key="1">
    <source>
        <dbReference type="SAM" id="MobiDB-lite"/>
    </source>
</evidence>
<gene>
    <name evidence="2" type="ORF">SELMODRAFT_415693</name>
</gene>
<dbReference type="KEGG" id="smo:SELMODRAFT_415693"/>